<dbReference type="Proteomes" id="UP000261257">
    <property type="component" value="Unassembled WGS sequence"/>
</dbReference>
<accession>A0A174LLI6</accession>
<proteinExistence type="predicted"/>
<dbReference type="Proteomes" id="UP000095651">
    <property type="component" value="Unassembled WGS sequence"/>
</dbReference>
<dbReference type="AlphaFoldDB" id="A0A174LLI6"/>
<organism evidence="1 3">
    <name type="scientific">Hungatella hathewayi</name>
    <dbReference type="NCBI Taxonomy" id="154046"/>
    <lineage>
        <taxon>Bacteria</taxon>
        <taxon>Bacillati</taxon>
        <taxon>Bacillota</taxon>
        <taxon>Clostridia</taxon>
        <taxon>Lachnospirales</taxon>
        <taxon>Lachnospiraceae</taxon>
        <taxon>Hungatella</taxon>
    </lineage>
</organism>
<name>A0A174LLI6_9FIRM</name>
<protein>
    <submittedName>
        <fullName evidence="1">LmbE family protein</fullName>
    </submittedName>
    <submittedName>
        <fullName evidence="2">PIG-L family deacetylase</fullName>
    </submittedName>
</protein>
<dbReference type="Pfam" id="PF02585">
    <property type="entry name" value="PIG-L"/>
    <property type="match status" value="1"/>
</dbReference>
<evidence type="ECO:0000313" key="1">
    <source>
        <dbReference type="EMBL" id="CUP25184.1"/>
    </source>
</evidence>
<dbReference type="EMBL" id="QSSQ01000011">
    <property type="protein sequence ID" value="RGM04069.1"/>
    <property type="molecule type" value="Genomic_DNA"/>
</dbReference>
<dbReference type="PANTHER" id="PTHR12993:SF11">
    <property type="entry name" value="N-ACETYLGLUCOSAMINYL-PHOSPHATIDYLINOSITOL DE-N-ACETYLASE"/>
    <property type="match status" value="1"/>
</dbReference>
<dbReference type="GO" id="GO:0016811">
    <property type="term" value="F:hydrolase activity, acting on carbon-nitrogen (but not peptide) bonds, in linear amides"/>
    <property type="evidence" value="ECO:0007669"/>
    <property type="project" value="TreeGrafter"/>
</dbReference>
<dbReference type="SUPFAM" id="SSF102588">
    <property type="entry name" value="LmbE-like"/>
    <property type="match status" value="1"/>
</dbReference>
<evidence type="ECO:0000313" key="3">
    <source>
        <dbReference type="Proteomes" id="UP000095651"/>
    </source>
</evidence>
<gene>
    <name evidence="2" type="ORF">DXC39_13730</name>
    <name evidence="1" type="ORF">ERS852407_05427</name>
</gene>
<dbReference type="PANTHER" id="PTHR12993">
    <property type="entry name" value="N-ACETYLGLUCOSAMINYL-PHOSPHATIDYLINOSITOL DE-N-ACETYLASE-RELATED"/>
    <property type="match status" value="1"/>
</dbReference>
<dbReference type="InterPro" id="IPR003737">
    <property type="entry name" value="GlcNAc_PI_deacetylase-related"/>
</dbReference>
<reference evidence="2 4" key="2">
    <citation type="submission" date="2018-08" db="EMBL/GenBank/DDBJ databases">
        <title>A genome reference for cultivated species of the human gut microbiota.</title>
        <authorList>
            <person name="Zou Y."/>
            <person name="Xue W."/>
            <person name="Luo G."/>
        </authorList>
    </citation>
    <scope>NUCLEOTIDE SEQUENCE [LARGE SCALE GENOMIC DNA]</scope>
    <source>
        <strain evidence="2 4">TF05-11AC</strain>
    </source>
</reference>
<sequence length="237" mass="26585">MNVVSVMAHQDDELMCLGTMLKMKARGDSLHFICLTGGEMGMVQYPEMSSKEASECRKMEMEALANEAGGSYQCLGFEDEFLFDGKEVRLALIDALRRTKADVIFTHYPVDYNLDHMRVNRLVRQCAMQMAFPMIKTAAPPVEGFPAVFLVEPADGFEFEPSHWVDIDDVMAEKMRLAKLHQSQDEAFKAAFGNGYGIEEWAGKISGFRGRQCGCSHAEAFVPMRTRGFVKGFQVLP</sequence>
<evidence type="ECO:0000313" key="4">
    <source>
        <dbReference type="Proteomes" id="UP000261257"/>
    </source>
</evidence>
<dbReference type="Gene3D" id="3.40.50.10320">
    <property type="entry name" value="LmbE-like"/>
    <property type="match status" value="1"/>
</dbReference>
<evidence type="ECO:0000313" key="2">
    <source>
        <dbReference type="EMBL" id="RGM04069.1"/>
    </source>
</evidence>
<dbReference type="InterPro" id="IPR024078">
    <property type="entry name" value="LmbE-like_dom_sf"/>
</dbReference>
<reference evidence="1 3" key="1">
    <citation type="submission" date="2015-09" db="EMBL/GenBank/DDBJ databases">
        <authorList>
            <consortium name="Pathogen Informatics"/>
        </authorList>
    </citation>
    <scope>NUCLEOTIDE SEQUENCE [LARGE SCALE GENOMIC DNA]</scope>
    <source>
        <strain evidence="1 3">2789STDY5608850</strain>
    </source>
</reference>
<dbReference type="RefSeq" id="WP_055659931.1">
    <property type="nucleotide sequence ID" value="NZ_CABIXC010000022.1"/>
</dbReference>
<dbReference type="EMBL" id="CYZE01000022">
    <property type="protein sequence ID" value="CUP25184.1"/>
    <property type="molecule type" value="Genomic_DNA"/>
</dbReference>